<dbReference type="FunFam" id="1.10.10.10:FF:000286">
    <property type="entry name" value="Heat shock transcription factor"/>
    <property type="match status" value="1"/>
</dbReference>
<evidence type="ECO:0000256" key="2">
    <source>
        <dbReference type="ARBA" id="ARBA00023125"/>
    </source>
</evidence>
<keyword evidence="2" id="KW-0238">DNA-binding</keyword>
<accession>A0A6G0WEN9</accession>
<comment type="caution">
    <text evidence="6">The sequence shown here is derived from an EMBL/GenBank/DDBJ whole genome shotgun (WGS) entry which is preliminary data.</text>
</comment>
<keyword evidence="3" id="KW-0539">Nucleus</keyword>
<evidence type="ECO:0000313" key="7">
    <source>
        <dbReference type="Proteomes" id="UP000481153"/>
    </source>
</evidence>
<dbReference type="GO" id="GO:0003700">
    <property type="term" value="F:DNA-binding transcription factor activity"/>
    <property type="evidence" value="ECO:0007669"/>
    <property type="project" value="InterPro"/>
</dbReference>
<protein>
    <recommendedName>
        <fullName evidence="5">HSF-type DNA-binding domain-containing protein</fullName>
    </recommendedName>
</protein>
<dbReference type="Gene3D" id="1.10.10.10">
    <property type="entry name" value="Winged helix-like DNA-binding domain superfamily/Winged helix DNA-binding domain"/>
    <property type="match status" value="1"/>
</dbReference>
<dbReference type="GO" id="GO:0043565">
    <property type="term" value="F:sequence-specific DNA binding"/>
    <property type="evidence" value="ECO:0007669"/>
    <property type="project" value="InterPro"/>
</dbReference>
<dbReference type="Pfam" id="PF00447">
    <property type="entry name" value="HSF_DNA-bind"/>
    <property type="match status" value="1"/>
</dbReference>
<dbReference type="SUPFAM" id="SSF46785">
    <property type="entry name" value="Winged helix' DNA-binding domain"/>
    <property type="match status" value="1"/>
</dbReference>
<keyword evidence="7" id="KW-1185">Reference proteome</keyword>
<evidence type="ECO:0000256" key="1">
    <source>
        <dbReference type="ARBA" id="ARBA00004123"/>
    </source>
</evidence>
<comment type="subcellular location">
    <subcellularLocation>
        <location evidence="1">Nucleus</location>
    </subcellularLocation>
</comment>
<gene>
    <name evidence="6" type="ORF">Ae201684_015875</name>
</gene>
<evidence type="ECO:0000259" key="5">
    <source>
        <dbReference type="SMART" id="SM00415"/>
    </source>
</evidence>
<dbReference type="AlphaFoldDB" id="A0A6G0WEN9"/>
<sequence length="169" mass="19436">MLSLIDCPASPCTSVDEPWSPRPVQQLASPMIAPFLVTLRTMLTYESCEIIRWTSAGTAFEIVDMARFMHIVLPKYFKQTKYSSFQRQLNYFGFKKWTKRRAKVCTFSNACFLRDEPKLAALIMRKRSIPSPKSLPTEAASQFDLLLDFDELDHHLPLLSSTSGIWFEC</sequence>
<dbReference type="EMBL" id="VJMJ01000234">
    <property type="protein sequence ID" value="KAF0725723.1"/>
    <property type="molecule type" value="Genomic_DNA"/>
</dbReference>
<proteinExistence type="inferred from homology"/>
<organism evidence="6 7">
    <name type="scientific">Aphanomyces euteiches</name>
    <dbReference type="NCBI Taxonomy" id="100861"/>
    <lineage>
        <taxon>Eukaryota</taxon>
        <taxon>Sar</taxon>
        <taxon>Stramenopiles</taxon>
        <taxon>Oomycota</taxon>
        <taxon>Saprolegniomycetes</taxon>
        <taxon>Saprolegniales</taxon>
        <taxon>Verrucalvaceae</taxon>
        <taxon>Aphanomyces</taxon>
    </lineage>
</organism>
<evidence type="ECO:0000256" key="4">
    <source>
        <dbReference type="RuleBase" id="RU004020"/>
    </source>
</evidence>
<evidence type="ECO:0000256" key="3">
    <source>
        <dbReference type="ARBA" id="ARBA00023242"/>
    </source>
</evidence>
<dbReference type="SMART" id="SM00415">
    <property type="entry name" value="HSF"/>
    <property type="match status" value="1"/>
</dbReference>
<feature type="domain" description="HSF-type DNA-binding" evidence="5">
    <location>
        <begin position="31"/>
        <end position="126"/>
    </location>
</feature>
<reference evidence="6 7" key="1">
    <citation type="submission" date="2019-07" db="EMBL/GenBank/DDBJ databases">
        <title>Genomics analysis of Aphanomyces spp. identifies a new class of oomycete effector associated with host adaptation.</title>
        <authorList>
            <person name="Gaulin E."/>
        </authorList>
    </citation>
    <scope>NUCLEOTIDE SEQUENCE [LARGE SCALE GENOMIC DNA]</scope>
    <source>
        <strain evidence="6 7">ATCC 201684</strain>
    </source>
</reference>
<dbReference type="PANTHER" id="PTHR10015:SF427">
    <property type="entry name" value="HEAT SHOCK FACTOR PROTEIN"/>
    <property type="match status" value="1"/>
</dbReference>
<dbReference type="InterPro" id="IPR000232">
    <property type="entry name" value="HSF_DNA-bd"/>
</dbReference>
<dbReference type="VEuPathDB" id="FungiDB:AeMF1_017188"/>
<dbReference type="InterPro" id="IPR036388">
    <property type="entry name" value="WH-like_DNA-bd_sf"/>
</dbReference>
<dbReference type="Proteomes" id="UP000481153">
    <property type="component" value="Unassembled WGS sequence"/>
</dbReference>
<evidence type="ECO:0000313" key="6">
    <source>
        <dbReference type="EMBL" id="KAF0725723.1"/>
    </source>
</evidence>
<dbReference type="PANTHER" id="PTHR10015">
    <property type="entry name" value="HEAT SHOCK TRANSCRIPTION FACTOR"/>
    <property type="match status" value="1"/>
</dbReference>
<dbReference type="InterPro" id="IPR036390">
    <property type="entry name" value="WH_DNA-bd_sf"/>
</dbReference>
<comment type="similarity">
    <text evidence="4">Belongs to the HSF family.</text>
</comment>
<dbReference type="GO" id="GO:0005634">
    <property type="term" value="C:nucleus"/>
    <property type="evidence" value="ECO:0007669"/>
    <property type="project" value="UniProtKB-SubCell"/>
</dbReference>
<name>A0A6G0WEN9_9STRA</name>